<proteinExistence type="inferred from homology"/>
<name>A0A5C5X742_9PLAN</name>
<dbReference type="Pfam" id="PF00684">
    <property type="entry name" value="DnaJ_CXXCXGXG"/>
    <property type="match status" value="1"/>
</dbReference>
<evidence type="ECO:0000256" key="11">
    <source>
        <dbReference type="ARBA" id="ARBA00067609"/>
    </source>
</evidence>
<dbReference type="PANTHER" id="PTHR43096:SF48">
    <property type="entry name" value="CHAPERONE PROTEIN DNAJ"/>
    <property type="match status" value="1"/>
</dbReference>
<feature type="domain" description="CR-type" evidence="15">
    <location>
        <begin position="131"/>
        <end position="209"/>
    </location>
</feature>
<sequence>MSTKRDYYEVLEVTRTASTTEIKKAYKKLALRFHPDRNPDDSEATERFKEAAEAYDILSDDDKRRRYDQYGHAGVQGAGARSAGGFHDVSDIFEAFGDLFGGRSGGRRSGPQRGSDLKTSIVLDLIDAATGVEREIEVTRRTACEHCSGSGSEPGYDPEVCDYCGGHGQVVQSQGFFRLQTTCPACRGRGNVVRHKCKVCYGSGREEETVTRTVTIPAGIDTGQHLCLRGEGEVGPNGGPRGDLYIEIRVNEHPLFHREGPHLLCEIPISYSQAALGARITVPLIDGQDTLVIPAGTQPGQMFKLRGKGMPDPNGRPRGDMHIEIKVVVPKRLTDEHRELIEQLAEIEHVDVHPHQKSWFEKIKDLVTGAED</sequence>
<evidence type="ECO:0000256" key="8">
    <source>
        <dbReference type="ARBA" id="ARBA00023186"/>
    </source>
</evidence>
<dbReference type="GO" id="GO:0042026">
    <property type="term" value="P:protein refolding"/>
    <property type="evidence" value="ECO:0007669"/>
    <property type="project" value="TreeGrafter"/>
</dbReference>
<dbReference type="InterPro" id="IPR008971">
    <property type="entry name" value="HSP40/DnaJ_pept-bd"/>
</dbReference>
<dbReference type="NCBIfam" id="TIGR02349">
    <property type="entry name" value="DnaJ_bact"/>
    <property type="match status" value="1"/>
</dbReference>
<evidence type="ECO:0000259" key="15">
    <source>
        <dbReference type="PROSITE" id="PS51188"/>
    </source>
</evidence>
<dbReference type="InterPro" id="IPR012724">
    <property type="entry name" value="DnaJ"/>
</dbReference>
<dbReference type="GO" id="GO:0051082">
    <property type="term" value="F:unfolded protein binding"/>
    <property type="evidence" value="ECO:0007669"/>
    <property type="project" value="UniProtKB-UniRule"/>
</dbReference>
<dbReference type="FunFam" id="1.10.287.110:FF:000034">
    <property type="entry name" value="Chaperone protein DnaJ"/>
    <property type="match status" value="1"/>
</dbReference>
<dbReference type="CDD" id="cd06257">
    <property type="entry name" value="DnaJ"/>
    <property type="match status" value="1"/>
</dbReference>
<feature type="binding site" evidence="12">
    <location>
        <position position="186"/>
    </location>
    <ligand>
        <name>Zn(2+)</name>
        <dbReference type="ChEBI" id="CHEBI:29105"/>
        <label>2</label>
    </ligand>
</feature>
<dbReference type="Gene3D" id="2.60.260.20">
    <property type="entry name" value="Urease metallochaperone UreE, N-terminal domain"/>
    <property type="match status" value="2"/>
</dbReference>
<dbReference type="AlphaFoldDB" id="A0A5C5X742"/>
<feature type="binding site" evidence="12">
    <location>
        <position position="164"/>
    </location>
    <ligand>
        <name>Zn(2+)</name>
        <dbReference type="ChEBI" id="CHEBI:29105"/>
        <label>2</label>
    </ligand>
</feature>
<evidence type="ECO:0000256" key="6">
    <source>
        <dbReference type="ARBA" id="ARBA00022833"/>
    </source>
</evidence>
<feature type="binding site" evidence="12">
    <location>
        <position position="147"/>
    </location>
    <ligand>
        <name>Zn(2+)</name>
        <dbReference type="ChEBI" id="CHEBI:29105"/>
        <label>1</label>
    </ligand>
</feature>
<dbReference type="GO" id="GO:0005737">
    <property type="term" value="C:cytoplasm"/>
    <property type="evidence" value="ECO:0007669"/>
    <property type="project" value="UniProtKB-SubCell"/>
</dbReference>
<dbReference type="RefSeq" id="WP_197440898.1">
    <property type="nucleotide sequence ID" value="NZ_SIHI01000001.1"/>
</dbReference>
<evidence type="ECO:0000256" key="10">
    <source>
        <dbReference type="ARBA" id="ARBA00061004"/>
    </source>
</evidence>
<comment type="caution">
    <text evidence="16">The sequence shown here is derived from an EMBL/GenBank/DDBJ whole genome shotgun (WGS) entry which is preliminary data.</text>
</comment>
<dbReference type="PRINTS" id="PR00625">
    <property type="entry name" value="JDOMAIN"/>
</dbReference>
<feature type="binding site" evidence="12">
    <location>
        <position position="197"/>
    </location>
    <ligand>
        <name>Zn(2+)</name>
        <dbReference type="ChEBI" id="CHEBI:29105"/>
        <label>1</label>
    </ligand>
</feature>
<dbReference type="EMBL" id="SIHI01000001">
    <property type="protein sequence ID" value="TWT57842.1"/>
    <property type="molecule type" value="Genomic_DNA"/>
</dbReference>
<dbReference type="InterPro" id="IPR036869">
    <property type="entry name" value="J_dom_sf"/>
</dbReference>
<keyword evidence="4 12" id="KW-0677">Repeat</keyword>
<dbReference type="InterPro" id="IPR001623">
    <property type="entry name" value="DnaJ_domain"/>
</dbReference>
<accession>A0A5C5X742</accession>
<dbReference type="SUPFAM" id="SSF57938">
    <property type="entry name" value="DnaJ/Hsp40 cysteine-rich domain"/>
    <property type="match status" value="1"/>
</dbReference>
<dbReference type="SUPFAM" id="SSF49493">
    <property type="entry name" value="HSP40/DnaJ peptide-binding domain"/>
    <property type="match status" value="2"/>
</dbReference>
<comment type="cofactor">
    <cofactor evidence="12">
        <name>Zn(2+)</name>
        <dbReference type="ChEBI" id="CHEBI:29105"/>
    </cofactor>
    <text evidence="12">Binds 2 Zn(2+) ions per monomer.</text>
</comment>
<dbReference type="InterPro" id="IPR002939">
    <property type="entry name" value="DnaJ_C"/>
</dbReference>
<reference evidence="16 17" key="1">
    <citation type="submission" date="2019-02" db="EMBL/GenBank/DDBJ databases">
        <title>Deep-cultivation of Planctomycetes and their phenomic and genomic characterization uncovers novel biology.</title>
        <authorList>
            <person name="Wiegand S."/>
            <person name="Jogler M."/>
            <person name="Boedeker C."/>
            <person name="Pinto D."/>
            <person name="Vollmers J."/>
            <person name="Rivas-Marin E."/>
            <person name="Kohn T."/>
            <person name="Peeters S.H."/>
            <person name="Heuer A."/>
            <person name="Rast P."/>
            <person name="Oberbeckmann S."/>
            <person name="Bunk B."/>
            <person name="Jeske O."/>
            <person name="Meyerdierks A."/>
            <person name="Storesund J.E."/>
            <person name="Kallscheuer N."/>
            <person name="Luecker S."/>
            <person name="Lage O.M."/>
            <person name="Pohl T."/>
            <person name="Merkel B.J."/>
            <person name="Hornburger P."/>
            <person name="Mueller R.-W."/>
            <person name="Bruemmer F."/>
            <person name="Labrenz M."/>
            <person name="Spormann A.M."/>
            <person name="Op Den Camp H."/>
            <person name="Overmann J."/>
            <person name="Amann R."/>
            <person name="Jetten M.S.M."/>
            <person name="Mascher T."/>
            <person name="Medema M.H."/>
            <person name="Devos D.P."/>
            <person name="Kaster A.-K."/>
            <person name="Ovreas L."/>
            <person name="Rohde M."/>
            <person name="Galperin M.Y."/>
            <person name="Jogler C."/>
        </authorList>
    </citation>
    <scope>NUCLEOTIDE SEQUENCE [LARGE SCALE GENOMIC DNA]</scope>
    <source>
        <strain evidence="16 17">KOR42</strain>
    </source>
</reference>
<dbReference type="CDD" id="cd10719">
    <property type="entry name" value="DnaJ_zf"/>
    <property type="match status" value="1"/>
</dbReference>
<dbReference type="SMART" id="SM00271">
    <property type="entry name" value="DnaJ"/>
    <property type="match status" value="1"/>
</dbReference>
<feature type="repeat" description="CXXCXGXG motif" evidence="12">
    <location>
        <begin position="144"/>
        <end position="151"/>
    </location>
</feature>
<comment type="subcellular location">
    <subcellularLocation>
        <location evidence="12">Cytoplasm</location>
    </subcellularLocation>
</comment>
<evidence type="ECO:0000256" key="9">
    <source>
        <dbReference type="ARBA" id="ARBA00053423"/>
    </source>
</evidence>
<dbReference type="GO" id="GO:0009408">
    <property type="term" value="P:response to heat"/>
    <property type="evidence" value="ECO:0007669"/>
    <property type="project" value="InterPro"/>
</dbReference>
<feature type="repeat" description="CXXCXGXG motif" evidence="12">
    <location>
        <begin position="183"/>
        <end position="190"/>
    </location>
</feature>
<dbReference type="PROSITE" id="PS51188">
    <property type="entry name" value="ZF_CR"/>
    <property type="match status" value="1"/>
</dbReference>
<dbReference type="Pfam" id="PF00226">
    <property type="entry name" value="DnaJ"/>
    <property type="match status" value="1"/>
</dbReference>
<dbReference type="GO" id="GO:0008270">
    <property type="term" value="F:zinc ion binding"/>
    <property type="evidence" value="ECO:0007669"/>
    <property type="project" value="UniProtKB-UniRule"/>
</dbReference>
<evidence type="ECO:0000313" key="17">
    <source>
        <dbReference type="Proteomes" id="UP000317243"/>
    </source>
</evidence>
<keyword evidence="8 12" id="KW-0143">Chaperone</keyword>
<evidence type="ECO:0000256" key="4">
    <source>
        <dbReference type="ARBA" id="ARBA00022737"/>
    </source>
</evidence>
<evidence type="ECO:0000256" key="1">
    <source>
        <dbReference type="ARBA" id="ARBA00022490"/>
    </source>
</evidence>
<feature type="binding site" evidence="12">
    <location>
        <position position="183"/>
    </location>
    <ligand>
        <name>Zn(2+)</name>
        <dbReference type="ChEBI" id="CHEBI:29105"/>
        <label>2</label>
    </ligand>
</feature>
<dbReference type="Proteomes" id="UP000317243">
    <property type="component" value="Unassembled WGS sequence"/>
</dbReference>
<dbReference type="PROSITE" id="PS00636">
    <property type="entry name" value="DNAJ_1"/>
    <property type="match status" value="1"/>
</dbReference>
<evidence type="ECO:0000256" key="5">
    <source>
        <dbReference type="ARBA" id="ARBA00022771"/>
    </source>
</evidence>
<dbReference type="InterPro" id="IPR036410">
    <property type="entry name" value="HSP_DnaJ_Cys-rich_dom_sf"/>
</dbReference>
<keyword evidence="7 12" id="KW-0346">Stress response</keyword>
<dbReference type="GO" id="GO:0005524">
    <property type="term" value="F:ATP binding"/>
    <property type="evidence" value="ECO:0007669"/>
    <property type="project" value="InterPro"/>
</dbReference>
<dbReference type="InterPro" id="IPR001305">
    <property type="entry name" value="HSP_DnaJ_Cys-rich_dom"/>
</dbReference>
<comment type="similarity">
    <text evidence="10 12">Belongs to the DnaJ family.</text>
</comment>
<evidence type="ECO:0000256" key="7">
    <source>
        <dbReference type="ARBA" id="ARBA00023016"/>
    </source>
</evidence>
<dbReference type="HAMAP" id="MF_01152">
    <property type="entry name" value="DnaJ"/>
    <property type="match status" value="1"/>
</dbReference>
<feature type="zinc finger region" description="CR-type" evidence="13">
    <location>
        <begin position="131"/>
        <end position="209"/>
    </location>
</feature>
<dbReference type="Gene3D" id="2.10.230.10">
    <property type="entry name" value="Heat shock protein DnaJ, cysteine-rich domain"/>
    <property type="match status" value="1"/>
</dbReference>
<keyword evidence="3 12" id="KW-0479">Metal-binding</keyword>
<dbReference type="Gene3D" id="1.10.287.110">
    <property type="entry name" value="DnaJ domain"/>
    <property type="match status" value="1"/>
</dbReference>
<comment type="domain">
    <text evidence="12">The J domain is necessary and sufficient to stimulate DnaK ATPase activity. Zinc center 1 plays an important role in the autonomous, DnaK-independent chaperone activity of DnaJ. Zinc center 2 is essential for interaction with DnaK and for DnaJ activity.</text>
</comment>
<feature type="binding site" evidence="12">
    <location>
        <position position="161"/>
    </location>
    <ligand>
        <name>Zn(2+)</name>
        <dbReference type="ChEBI" id="CHEBI:29105"/>
        <label>2</label>
    </ligand>
</feature>
<feature type="repeat" description="CXXCXGXG motif" evidence="12">
    <location>
        <begin position="161"/>
        <end position="168"/>
    </location>
</feature>
<evidence type="ECO:0000259" key="14">
    <source>
        <dbReference type="PROSITE" id="PS50076"/>
    </source>
</evidence>
<dbReference type="SUPFAM" id="SSF46565">
    <property type="entry name" value="Chaperone J-domain"/>
    <property type="match status" value="1"/>
</dbReference>
<evidence type="ECO:0000256" key="12">
    <source>
        <dbReference type="HAMAP-Rule" id="MF_01152"/>
    </source>
</evidence>
<dbReference type="PROSITE" id="PS50076">
    <property type="entry name" value="DNAJ_2"/>
    <property type="match status" value="1"/>
</dbReference>
<evidence type="ECO:0000313" key="16">
    <source>
        <dbReference type="EMBL" id="TWT57842.1"/>
    </source>
</evidence>
<feature type="repeat" description="CXXCXGXG motif" evidence="12">
    <location>
        <begin position="197"/>
        <end position="204"/>
    </location>
</feature>
<dbReference type="GO" id="GO:0006260">
    <property type="term" value="P:DNA replication"/>
    <property type="evidence" value="ECO:0007669"/>
    <property type="project" value="UniProtKB-KW"/>
</dbReference>
<dbReference type="FunFam" id="2.60.260.20:FF:000005">
    <property type="entry name" value="Chaperone protein dnaJ 1, mitochondrial"/>
    <property type="match status" value="1"/>
</dbReference>
<protein>
    <recommendedName>
        <fullName evidence="11 12">Chaperone protein DnaJ</fullName>
    </recommendedName>
</protein>
<dbReference type="GO" id="GO:0031072">
    <property type="term" value="F:heat shock protein binding"/>
    <property type="evidence" value="ECO:0007669"/>
    <property type="project" value="InterPro"/>
</dbReference>
<keyword evidence="17" id="KW-1185">Reference proteome</keyword>
<evidence type="ECO:0000256" key="2">
    <source>
        <dbReference type="ARBA" id="ARBA00022705"/>
    </source>
</evidence>
<dbReference type="CDD" id="cd10747">
    <property type="entry name" value="DnaJ_C"/>
    <property type="match status" value="1"/>
</dbReference>
<feature type="domain" description="J" evidence="14">
    <location>
        <begin position="6"/>
        <end position="71"/>
    </location>
</feature>
<keyword evidence="6 12" id="KW-0862">Zinc</keyword>
<evidence type="ECO:0000256" key="3">
    <source>
        <dbReference type="ARBA" id="ARBA00022723"/>
    </source>
</evidence>
<comment type="subunit">
    <text evidence="12">Homodimer.</text>
</comment>
<comment type="function">
    <text evidence="9 12">Participates actively in the response to hyperosmotic and heat shock by preventing the aggregation of stress-denatured proteins and by disaggregating proteins, also in an autonomous, DnaK-independent fashion. Unfolded proteins bind initially to DnaJ; upon interaction with the DnaJ-bound protein, DnaK hydrolyzes its bound ATP, resulting in the formation of a stable complex. GrpE releases ADP from DnaK; ATP binding to DnaK triggers the release of the substrate protein, thus completing the reaction cycle. Several rounds of ATP-dependent interactions between DnaJ, DnaK and GrpE are required for fully efficient folding. Also involved, together with DnaK and GrpE, in the DNA replication of plasmids through activation of initiation proteins.</text>
</comment>
<dbReference type="NCBIfam" id="NF008035">
    <property type="entry name" value="PRK10767.1"/>
    <property type="match status" value="1"/>
</dbReference>
<feature type="binding site" evidence="12">
    <location>
        <position position="144"/>
    </location>
    <ligand>
        <name>Zn(2+)</name>
        <dbReference type="ChEBI" id="CHEBI:29105"/>
        <label>1</label>
    </ligand>
</feature>
<dbReference type="Pfam" id="PF01556">
    <property type="entry name" value="DnaJ_C"/>
    <property type="match status" value="1"/>
</dbReference>
<organism evidence="16 17">
    <name type="scientific">Thalassoglobus neptunius</name>
    <dbReference type="NCBI Taxonomy" id="1938619"/>
    <lineage>
        <taxon>Bacteria</taxon>
        <taxon>Pseudomonadati</taxon>
        <taxon>Planctomycetota</taxon>
        <taxon>Planctomycetia</taxon>
        <taxon>Planctomycetales</taxon>
        <taxon>Planctomycetaceae</taxon>
        <taxon>Thalassoglobus</taxon>
    </lineage>
</organism>
<dbReference type="InterPro" id="IPR018253">
    <property type="entry name" value="DnaJ_domain_CS"/>
</dbReference>
<keyword evidence="5 12" id="KW-0863">Zinc-finger</keyword>
<gene>
    <name evidence="16" type="primary">dnaJ_1</name>
    <name evidence="12" type="synonym">dnaJ</name>
    <name evidence="16" type="ORF">KOR42_12090</name>
</gene>
<dbReference type="FunFam" id="2.10.230.10:FF:000002">
    <property type="entry name" value="Molecular chaperone DnaJ"/>
    <property type="match status" value="1"/>
</dbReference>
<keyword evidence="1 12" id="KW-0963">Cytoplasm</keyword>
<dbReference type="PANTHER" id="PTHR43096">
    <property type="entry name" value="DNAJ HOMOLOG 1, MITOCHONDRIAL-RELATED"/>
    <property type="match status" value="1"/>
</dbReference>
<evidence type="ECO:0000256" key="13">
    <source>
        <dbReference type="PROSITE-ProRule" id="PRU00546"/>
    </source>
</evidence>
<keyword evidence="2 12" id="KW-0235">DNA replication</keyword>
<feature type="binding site" evidence="12">
    <location>
        <position position="200"/>
    </location>
    <ligand>
        <name>Zn(2+)</name>
        <dbReference type="ChEBI" id="CHEBI:29105"/>
        <label>1</label>
    </ligand>
</feature>